<dbReference type="SUPFAM" id="SSF48371">
    <property type="entry name" value="ARM repeat"/>
    <property type="match status" value="2"/>
</dbReference>
<feature type="domain" description="U3 small nucleolar RNA-associated protein 20 N-terminal" evidence="2">
    <location>
        <begin position="1397"/>
        <end position="1548"/>
    </location>
</feature>
<evidence type="ECO:0000256" key="1">
    <source>
        <dbReference type="SAM" id="MobiDB-lite"/>
    </source>
</evidence>
<feature type="compositionally biased region" description="Basic residues" evidence="1">
    <location>
        <begin position="2711"/>
        <end position="2738"/>
    </location>
</feature>
<dbReference type="InParanoid" id="A0A2R5GNP6"/>
<feature type="compositionally biased region" description="Basic residues" evidence="1">
    <location>
        <begin position="1308"/>
        <end position="1317"/>
    </location>
</feature>
<dbReference type="Gene3D" id="1.25.10.10">
    <property type="entry name" value="Leucine-rich Repeat Variant"/>
    <property type="match status" value="2"/>
</dbReference>
<dbReference type="Pfam" id="PF20416">
    <property type="entry name" value="UTP20"/>
    <property type="match status" value="1"/>
</dbReference>
<feature type="compositionally biased region" description="Acidic residues" evidence="1">
    <location>
        <begin position="1321"/>
        <end position="1332"/>
    </location>
</feature>
<dbReference type="InterPro" id="IPR046523">
    <property type="entry name" value="UTP20_dom"/>
</dbReference>
<dbReference type="Proteomes" id="UP000241890">
    <property type="component" value="Unassembled WGS sequence"/>
</dbReference>
<dbReference type="GO" id="GO:0032040">
    <property type="term" value="C:small-subunit processome"/>
    <property type="evidence" value="ECO:0007669"/>
    <property type="project" value="TreeGrafter"/>
</dbReference>
<organism evidence="5 6">
    <name type="scientific">Hondaea fermentalgiana</name>
    <dbReference type="NCBI Taxonomy" id="2315210"/>
    <lineage>
        <taxon>Eukaryota</taxon>
        <taxon>Sar</taxon>
        <taxon>Stramenopiles</taxon>
        <taxon>Bigyra</taxon>
        <taxon>Labyrinthulomycetes</taxon>
        <taxon>Thraustochytrida</taxon>
        <taxon>Thraustochytriidae</taxon>
        <taxon>Hondaea</taxon>
    </lineage>
</organism>
<feature type="domain" description="U3 small nucleolar RNA-associated protein 20 C-terminal" evidence="4">
    <location>
        <begin position="2396"/>
        <end position="2730"/>
    </location>
</feature>
<dbReference type="Pfam" id="PF23099">
    <property type="entry name" value="UTP20_C"/>
    <property type="match status" value="1"/>
</dbReference>
<dbReference type="InterPro" id="IPR011989">
    <property type="entry name" value="ARM-like"/>
</dbReference>
<dbReference type="InterPro" id="IPR011430">
    <property type="entry name" value="UTP20_N"/>
</dbReference>
<feature type="domain" description="U3 small nucleolar RNA-associated protein 20 N-terminal" evidence="2">
    <location>
        <begin position="881"/>
        <end position="1280"/>
    </location>
</feature>
<dbReference type="PANTHER" id="PTHR17695:SF11">
    <property type="entry name" value="SMALL SUBUNIT PROCESSOME COMPONENT 20 HOMOLOG"/>
    <property type="match status" value="1"/>
</dbReference>
<keyword evidence="6" id="KW-1185">Reference proteome</keyword>
<name>A0A2R5GNP6_9STRA</name>
<feature type="region of interest" description="Disordered" evidence="1">
    <location>
        <begin position="2688"/>
        <end position="2738"/>
    </location>
</feature>
<feature type="region of interest" description="Disordered" evidence="1">
    <location>
        <begin position="1296"/>
        <end position="1391"/>
    </location>
</feature>
<dbReference type="GO" id="GO:0030686">
    <property type="term" value="C:90S preribosome"/>
    <property type="evidence" value="ECO:0007669"/>
    <property type="project" value="TreeGrafter"/>
</dbReference>
<evidence type="ECO:0000313" key="5">
    <source>
        <dbReference type="EMBL" id="GBG32245.1"/>
    </source>
</evidence>
<feature type="region of interest" description="Disordered" evidence="1">
    <location>
        <begin position="309"/>
        <end position="364"/>
    </location>
</feature>
<accession>A0A2R5GNP6</accession>
<dbReference type="EMBL" id="BEYU01000118">
    <property type="protein sequence ID" value="GBG32245.1"/>
    <property type="molecule type" value="Genomic_DNA"/>
</dbReference>
<feature type="compositionally biased region" description="Basic and acidic residues" evidence="1">
    <location>
        <begin position="1962"/>
        <end position="1980"/>
    </location>
</feature>
<evidence type="ECO:0000259" key="3">
    <source>
        <dbReference type="Pfam" id="PF20416"/>
    </source>
</evidence>
<sequence>MPERRHKFRRLKERVASTDVSVARKVLSEHDLDLDGSSSSWTLEALETARSTDLTASFSAFSKEIDPYIHSLPLILHNLTRILDALERTLGASDTSQDAKLTLLKLVPVIAKDVREELLPHIDRLLDAVVGQIVEDDLDLCAEAFRALGGLLTELDLDLDSLRDYMAQLLGHRRDFVRKFAADAFAPVLRRLPPKQLANQVKRVICRFAAGPDAPSRYEKQQEEIVDGAAQLMFATIRNVQRKLHSRAPEVLDALLSTLFTTSDDEVLAQRNACVKRTLDLVLYYSDKESCLPVWEAFKRVAANVAASASISTSPETDDQAATAPISAGKKKTPTKSAKRKRAKAADAEPAKAKATTPKGKAKKPKRYAPANLARFCGIVTVAMRFKRYRCAHPDVAADVLASLLAAPTKSLWDLRDDEHRVDILDAMLDLTLVIGDRAPTGSAAQRILLQYACIADLPRLVETAVRFPHAENALERLTRDLDNRFEATEEKETIVQVAAMVASPERDWLKATPSGILVYCAEHLREDQDTIRAMQLAAPGKANDVMVKALVEFVKSESVDPDARNLAIELLALNADWTRSREPRRDLLQHMLGNLHEVIADPTSLLTFSNLVELECDNLSDTQKQAVLDQHRTQLINNLAHPSHKLRLGSIKLLRDLWPEEQFLTRPDDEVDDDTQQPRCDILDKMAKLEAMPVTFDNERSRQHVMLDLERLVRLQRVPSSFHAPIASFYLGQFSVKYSPLWKWVSKAILSFAEDSDRFHNVFWPYLWMHIQRLSCDRADHEFEIDSNPASNFGSTSTMQVFTTTMEACVPIASKLESHAIVLVPLFFRFLRDEYYTAEGRDDLDQPASDEAENAFLDAMDPSDAPPAVSPGTSRGLTTGKLVAWLRVLSAFTKFRPHPRTDVLRSIFERLLLKIDTHVQELCLQGLCHMRLPCMHGHQETLEKLIKEDTFRDTITIFKIQEIDPAQRPGLLPILYRVLFARLLIRKRSVNINSRRAAIFAFFTAIDSTEEIKPLFDILFRVFPSIEAGVFDAFENPKVAMEATKVADIAVERLAGFVNTLKQVVNQLGHLCLPFFDNILCVLFAIMQFAQDTDNNRVKDLRSAAMKRLTQLFRAFPNHEFGKHWAPIFGSLMEPTITLFPSTMLNATSPPNALMMMDAITSGANGAISTTHIDWALRLAAPEFVPQTIRCLSAGVADNRGPEKPVLYMVYDVLDRLVVYPDLVRPHITLLLDTLHVRLERRYLSLRALQILTKVAGLVDDSHKHQCTKLVDLLSNFLHFASASRTWDKSVFDDVDEPDKTVDGKPSKKSGPKKKLTKDGDDDSSVEDDEGAKDGKSDDEGDASEDDVKGKEDDDDDEKDEEEGEDSETEEGVNEPLTSTSAPTHIVPIHVGRVRPREQITHDARAPLLTTITDLLRIAPAGNYAEKLAPLFGVVNIDPLYDIETRRQLVQAFSMLKGPAQLVGLNAWEGKRVNLHDFDARLTAYESLVESEELHPAVIHHALFDLIETEYPLRSAASNYLVKVVLTKCSDAVLDEVVLPALRASLKLPHPLPRKSVVHVLGQAIALRKTPYQDMRALMHADDLETDFFHGIVHVQTHRQALALKNLREALQEKRLELSEASLLDVVLPLVLHIILESTPAKYDAMEKEDVHMLQEMARHLSWPYYSGLLRHLLNLIKLFHKGPVPIEKRALNAACAVVDVFHFDAEDDKVRNVLQFQILHMLETRLSEGNDIRIHVAVAIVKVLNRLPAKVRALNLPRLLRKICDVMRSTKLPARNEARQTLIAVTTELGPDHLATVIDTLRDTLNEGYKLHIRGYSLHALLSGVEPMLRGRVDRLLSKIMSIVEQELFGSLARQKQTESEYQSRIRNLVEARVSKAPDLVELLARNIAFLPSRSIHKILSPFLERIDTSTDVKELRTAEEGLRRVQLGITQNEGVDVAQLLVYVHHLISMQGKGAVRLDGGKARSGRSNDDASRNAELDGVDVGVEEERDDSEDEDNEAEEKAENDGVKRKVSLASWLVNESREAQRNALETSRPRAKGYAGIHMIEAAPKMTGRDRFENVRSRQPLTATKKANRHIVVDHALDILLGAFRVKRLTRDNEEHRGMLDPFVDLLDDLCTSAAASRTTVLALRVLTHALPWELPRMRAKIGRITRHIMNLLQRIGFSTAKGGGSAHSVAADVNSTASDVTQEAMRMLGLTLRTCEYYEMPEDHLKLLILLAQHNMGVTQRQQTTLNLLRAIVDRRLVVPEVYDLMKTLAEMVFTAENASVRHVSTRILVAFFVYYPLSNKRLRQHLDLLVANLDFELEAGRQSGLEMLRAILAKFPHEVLDEIASFLFLSLVQRLVNEDSSACRAIVAEVLKRLFNKVSGQPASTLLDLMETWLTQDGELLLKRAAAQLVGIVAETEVGRSMARKRAEELFETLVAILDSDRATADAKGGWREAFADAAEEDEDHWLTTYYALMSLQKLCASVRALGEAKAIGLYENGLLGALVEHHPHRWVKLAALRMLGQVLDTDSDKAQSRTMDEVFTLAQAQVKVVNDESLETQMAEQLTKNLVWAFTFFTTRALAESEDEKSADAFEKLTWLVRRLSFTARYKGGSDDRGRADLRQLVAFRLFAMAATQLGEKLEPLLVPMLQPLVRVSEQPAEHGKTYEAPQLARDVLELLEQIMGAQTYLRAFTSVQTSIETTRRDRKSARAAERVQDPISFQRKRQQKSKASRESKKRKISAMRKRQGR</sequence>
<gene>
    <name evidence="5" type="ORF">FCC1311_084702</name>
</gene>
<proteinExistence type="predicted"/>
<dbReference type="InterPro" id="IPR057525">
    <property type="entry name" value="UTP20_C"/>
</dbReference>
<feature type="compositionally biased region" description="Basic and acidic residues" evidence="1">
    <location>
        <begin position="1296"/>
        <end position="1307"/>
    </location>
</feature>
<dbReference type="Pfam" id="PF07539">
    <property type="entry name" value="UTP20_N"/>
    <property type="match status" value="2"/>
</dbReference>
<evidence type="ECO:0000259" key="4">
    <source>
        <dbReference type="Pfam" id="PF23099"/>
    </source>
</evidence>
<feature type="compositionally biased region" description="Basic residues" evidence="1">
    <location>
        <begin position="329"/>
        <end position="343"/>
    </location>
</feature>
<evidence type="ECO:0000313" key="6">
    <source>
        <dbReference type="Proteomes" id="UP000241890"/>
    </source>
</evidence>
<dbReference type="InterPro" id="IPR052575">
    <property type="entry name" value="SSU_processome_comp_20"/>
</dbReference>
<protein>
    <submittedName>
        <fullName evidence="5">Small subunit processome component 20-like</fullName>
    </submittedName>
</protein>
<dbReference type="InterPro" id="IPR016024">
    <property type="entry name" value="ARM-type_fold"/>
</dbReference>
<reference evidence="5 6" key="1">
    <citation type="submission" date="2017-12" db="EMBL/GenBank/DDBJ databases">
        <title>Sequencing, de novo assembly and annotation of complete genome of a new Thraustochytrid species, strain FCC1311.</title>
        <authorList>
            <person name="Sedici K."/>
            <person name="Godart F."/>
            <person name="Aiese Cigliano R."/>
            <person name="Sanseverino W."/>
            <person name="Barakat M."/>
            <person name="Ortet P."/>
            <person name="Marechal E."/>
            <person name="Cagnac O."/>
            <person name="Amato A."/>
        </authorList>
    </citation>
    <scope>NUCLEOTIDE SEQUENCE [LARGE SCALE GENOMIC DNA]</scope>
</reference>
<dbReference type="OrthoDB" id="360653at2759"/>
<dbReference type="PANTHER" id="PTHR17695">
    <property type="entry name" value="SMALL SUBUNIT PROCESSOME COMPONENT 20 HOMOLOG"/>
    <property type="match status" value="1"/>
</dbReference>
<evidence type="ECO:0000259" key="2">
    <source>
        <dbReference type="Pfam" id="PF07539"/>
    </source>
</evidence>
<feature type="domain" description="U3 small nucleolar RNA-associated protein 20" evidence="3">
    <location>
        <begin position="1732"/>
        <end position="1951"/>
    </location>
</feature>
<feature type="compositionally biased region" description="Acidic residues" evidence="1">
    <location>
        <begin position="1354"/>
        <end position="1374"/>
    </location>
</feature>
<feature type="region of interest" description="Disordered" evidence="1">
    <location>
        <begin position="1961"/>
        <end position="2011"/>
    </location>
</feature>
<comment type="caution">
    <text evidence="5">The sequence shown here is derived from an EMBL/GenBank/DDBJ whole genome shotgun (WGS) entry which is preliminary data.</text>
</comment>
<feature type="compositionally biased region" description="Acidic residues" evidence="1">
    <location>
        <begin position="1987"/>
        <end position="2002"/>
    </location>
</feature>